<dbReference type="Pfam" id="PF11793">
    <property type="entry name" value="FANCL_C"/>
    <property type="match status" value="1"/>
</dbReference>
<feature type="domain" description="FANCL UBC-like" evidence="2">
    <location>
        <begin position="130"/>
        <end position="216"/>
    </location>
</feature>
<organism evidence="3 4">
    <name type="scientific">Euphydryas editha</name>
    <name type="common">Edith's checkerspot</name>
    <dbReference type="NCBI Taxonomy" id="104508"/>
    <lineage>
        <taxon>Eukaryota</taxon>
        <taxon>Metazoa</taxon>
        <taxon>Ecdysozoa</taxon>
        <taxon>Arthropoda</taxon>
        <taxon>Hexapoda</taxon>
        <taxon>Insecta</taxon>
        <taxon>Pterygota</taxon>
        <taxon>Neoptera</taxon>
        <taxon>Endopterygota</taxon>
        <taxon>Lepidoptera</taxon>
        <taxon>Glossata</taxon>
        <taxon>Ditrysia</taxon>
        <taxon>Papilionoidea</taxon>
        <taxon>Nymphalidae</taxon>
        <taxon>Nymphalinae</taxon>
        <taxon>Euphydryas</taxon>
    </lineage>
</organism>
<evidence type="ECO:0008006" key="5">
    <source>
        <dbReference type="Google" id="ProtNLM"/>
    </source>
</evidence>
<dbReference type="InterPro" id="IPR026848">
    <property type="entry name" value="Fancl"/>
</dbReference>
<dbReference type="PANTHER" id="PTHR13206:SF0">
    <property type="entry name" value="E3 UBIQUITIN-PROTEIN LIGASE FANCL"/>
    <property type="match status" value="1"/>
</dbReference>
<dbReference type="SUPFAM" id="SSF57850">
    <property type="entry name" value="RING/U-box"/>
    <property type="match status" value="1"/>
</dbReference>
<dbReference type="Proteomes" id="UP001153954">
    <property type="component" value="Unassembled WGS sequence"/>
</dbReference>
<dbReference type="Gene3D" id="3.30.40.10">
    <property type="entry name" value="Zinc/RING finger domain, C3HC4 (zinc finger)"/>
    <property type="match status" value="1"/>
</dbReference>
<keyword evidence="4" id="KW-1185">Reference proteome</keyword>
<dbReference type="InterPro" id="IPR026850">
    <property type="entry name" value="FANCL_C"/>
</dbReference>
<dbReference type="InterPro" id="IPR043003">
    <property type="entry name" value="FANCL_d3_sf"/>
</dbReference>
<reference evidence="3" key="1">
    <citation type="submission" date="2022-03" db="EMBL/GenBank/DDBJ databases">
        <authorList>
            <person name="Tunstrom K."/>
        </authorList>
    </citation>
    <scope>NUCLEOTIDE SEQUENCE</scope>
</reference>
<dbReference type="PANTHER" id="PTHR13206">
    <property type="entry name" value="UBIQUITIN LIGASE PROTEIN PHF9 FANCONI ANEMIA GROUP L PROTEIN"/>
    <property type="match status" value="1"/>
</dbReference>
<dbReference type="EMBL" id="CAKOGL010000010">
    <property type="protein sequence ID" value="CAH2091181.1"/>
    <property type="molecule type" value="Genomic_DNA"/>
</dbReference>
<protein>
    <recommendedName>
        <fullName evidence="5">RING-type domain-containing protein</fullName>
    </recommendedName>
</protein>
<feature type="domain" description="FANCL C-terminal" evidence="1">
    <location>
        <begin position="240"/>
        <end position="306"/>
    </location>
</feature>
<dbReference type="Gene3D" id="3.10.110.20">
    <property type="entry name" value="RWD domain-like"/>
    <property type="match status" value="1"/>
</dbReference>
<dbReference type="InterPro" id="IPR013083">
    <property type="entry name" value="Znf_RING/FYVE/PHD"/>
</dbReference>
<proteinExistence type="predicted"/>
<evidence type="ECO:0000259" key="1">
    <source>
        <dbReference type="Pfam" id="PF11793"/>
    </source>
</evidence>
<dbReference type="GO" id="GO:0043240">
    <property type="term" value="C:Fanconi anaemia nuclear complex"/>
    <property type="evidence" value="ECO:0007669"/>
    <property type="project" value="InterPro"/>
</dbReference>
<dbReference type="SMART" id="SM01197">
    <property type="entry name" value="FANCL_C"/>
    <property type="match status" value="1"/>
</dbReference>
<dbReference type="GO" id="GO:0036297">
    <property type="term" value="P:interstrand cross-link repair"/>
    <property type="evidence" value="ECO:0007669"/>
    <property type="project" value="InterPro"/>
</dbReference>
<dbReference type="Pfam" id="PF18891">
    <property type="entry name" value="FANCL_d3"/>
    <property type="match status" value="1"/>
</dbReference>
<dbReference type="AlphaFoldDB" id="A0AAU9TWG7"/>
<sequence>MNIMQDLFNKAEINTMDKFLDHLHGIIFSKEIKNIDFASLDIIDTDFIEEIKNISEKVTLLFGRSLREFKCILTDESQRSHEIFLKYNEPRRLSVSHVNLPHSQLQECEYSTIEEAVLAFQQYINSLNAYFHELERLEQKFTVMEPVKPTFKDDYRRILIDEKTWLHVEVTVNGSASNIHLVGQSELWQDKLQARLLTWDYDKNIAENIVDIFDLTKTSLNEQLHMSIDTINGKEVEAPTCAICFCVELPDNPGIPQPLCQNLNCGVFFHTSCLYQWLVACEGGRLPAFGVANGSCPTCLQPITCSEKDN</sequence>
<evidence type="ECO:0000313" key="3">
    <source>
        <dbReference type="EMBL" id="CAH2091181.1"/>
    </source>
</evidence>
<evidence type="ECO:0000313" key="4">
    <source>
        <dbReference type="Proteomes" id="UP001153954"/>
    </source>
</evidence>
<dbReference type="InterPro" id="IPR044037">
    <property type="entry name" value="FANCL_d3"/>
</dbReference>
<accession>A0AAU9TWG7</accession>
<dbReference type="GO" id="GO:0061630">
    <property type="term" value="F:ubiquitin protein ligase activity"/>
    <property type="evidence" value="ECO:0007669"/>
    <property type="project" value="TreeGrafter"/>
</dbReference>
<evidence type="ECO:0000259" key="2">
    <source>
        <dbReference type="Pfam" id="PF18891"/>
    </source>
</evidence>
<gene>
    <name evidence="3" type="ORF">EEDITHA_LOCUS7066</name>
</gene>
<dbReference type="GO" id="GO:0006513">
    <property type="term" value="P:protein monoubiquitination"/>
    <property type="evidence" value="ECO:0007669"/>
    <property type="project" value="TreeGrafter"/>
</dbReference>
<comment type="caution">
    <text evidence="3">The sequence shown here is derived from an EMBL/GenBank/DDBJ whole genome shotgun (WGS) entry which is preliminary data.</text>
</comment>
<name>A0AAU9TWG7_EUPED</name>